<dbReference type="EMBL" id="JAKNQU010000001">
    <property type="protein sequence ID" value="MCZ0925691.1"/>
    <property type="molecule type" value="Genomic_DNA"/>
</dbReference>
<protein>
    <recommendedName>
        <fullName evidence="1">Aconitase A/isopropylmalate dehydratase small subunit swivel domain-containing protein</fullName>
    </recommendedName>
</protein>
<dbReference type="Gene3D" id="3.20.19.10">
    <property type="entry name" value="Aconitase, domain 4"/>
    <property type="match status" value="1"/>
</dbReference>
<dbReference type="RefSeq" id="WP_268900874.1">
    <property type="nucleotide sequence ID" value="NZ_JAKNQU010000001.1"/>
</dbReference>
<dbReference type="Pfam" id="PF00694">
    <property type="entry name" value="Aconitase_C"/>
    <property type="match status" value="1"/>
</dbReference>
<feature type="domain" description="Aconitase A/isopropylmalate dehydratase small subunit swivel" evidence="1">
    <location>
        <begin position="23"/>
        <end position="62"/>
    </location>
</feature>
<dbReference type="Proteomes" id="UP001321125">
    <property type="component" value="Unassembled WGS sequence"/>
</dbReference>
<reference evidence="2 3" key="1">
    <citation type="submission" date="2022-02" db="EMBL/GenBank/DDBJ databases">
        <title>Study of halophilic communities from a Mexican lake.</title>
        <authorList>
            <person name="Hernandez-Soto L.M."/>
            <person name="Martinez-Abarca F."/>
            <person name="Ramirez-Saad H.C."/>
            <person name="Aguirre-Garrido J.F."/>
        </authorList>
    </citation>
    <scope>NUCLEOTIDE SEQUENCE [LARGE SCALE GENOMIC DNA]</scope>
    <source>
        <strain evidence="2 3">Hjan13</strain>
    </source>
</reference>
<dbReference type="InterPro" id="IPR015928">
    <property type="entry name" value="Aconitase/3IPM_dehydase_swvl"/>
</dbReference>
<sequence>MTNTLGHKLIAIHLEDELPERLDAPVLLKTGANQGHGSSRENAALIPKRRGLQVVVANNFARKQEAPS</sequence>
<accession>A0ABT4IPT9</accession>
<gene>
    <name evidence="2" type="ORF">L0635_01170</name>
</gene>
<comment type="caution">
    <text evidence="2">The sequence shown here is derived from an EMBL/GenBank/DDBJ whole genome shotgun (WGS) entry which is preliminary data.</text>
</comment>
<evidence type="ECO:0000313" key="3">
    <source>
        <dbReference type="Proteomes" id="UP001321125"/>
    </source>
</evidence>
<evidence type="ECO:0000313" key="2">
    <source>
        <dbReference type="EMBL" id="MCZ0925691.1"/>
    </source>
</evidence>
<proteinExistence type="predicted"/>
<keyword evidence="3" id="KW-1185">Reference proteome</keyword>
<dbReference type="InterPro" id="IPR000573">
    <property type="entry name" value="AconitaseA/IPMdHydase_ssu_swvl"/>
</dbReference>
<dbReference type="SUPFAM" id="SSF52016">
    <property type="entry name" value="LeuD/IlvD-like"/>
    <property type="match status" value="1"/>
</dbReference>
<evidence type="ECO:0000259" key="1">
    <source>
        <dbReference type="Pfam" id="PF00694"/>
    </source>
</evidence>
<organism evidence="2 3">
    <name type="scientific">Vreelandella janggokensis</name>
    <dbReference type="NCBI Taxonomy" id="370767"/>
    <lineage>
        <taxon>Bacteria</taxon>
        <taxon>Pseudomonadati</taxon>
        <taxon>Pseudomonadota</taxon>
        <taxon>Gammaproteobacteria</taxon>
        <taxon>Oceanospirillales</taxon>
        <taxon>Halomonadaceae</taxon>
        <taxon>Vreelandella</taxon>
    </lineage>
</organism>
<name>A0ABT4IPT9_9GAMM</name>